<proteinExistence type="predicted"/>
<reference evidence="1 2" key="1">
    <citation type="submission" date="2019-03" db="EMBL/GenBank/DDBJ databases">
        <title>Genomic Encyclopedia of Type Strains, Phase III (KMG-III): the genomes of soil and plant-associated and newly described type strains.</title>
        <authorList>
            <person name="Whitman W."/>
        </authorList>
    </citation>
    <scope>NUCLEOTIDE SEQUENCE [LARGE SCALE GENOMIC DNA]</scope>
    <source>
        <strain evidence="1 2">LMG 29544</strain>
    </source>
</reference>
<dbReference type="Proteomes" id="UP000295509">
    <property type="component" value="Unassembled WGS sequence"/>
</dbReference>
<keyword evidence="2" id="KW-1185">Reference proteome</keyword>
<protein>
    <submittedName>
        <fullName evidence="1">Uncharacterized protein</fullName>
    </submittedName>
</protein>
<organism evidence="1 2">
    <name type="scientific">Paraburkholderia rhizosphaerae</name>
    <dbReference type="NCBI Taxonomy" id="480658"/>
    <lineage>
        <taxon>Bacteria</taxon>
        <taxon>Pseudomonadati</taxon>
        <taxon>Pseudomonadota</taxon>
        <taxon>Betaproteobacteria</taxon>
        <taxon>Burkholderiales</taxon>
        <taxon>Burkholderiaceae</taxon>
        <taxon>Paraburkholderia</taxon>
    </lineage>
</organism>
<dbReference type="AlphaFoldDB" id="A0A4R8KNK8"/>
<comment type="caution">
    <text evidence="1">The sequence shown here is derived from an EMBL/GenBank/DDBJ whole genome shotgun (WGS) entry which is preliminary data.</text>
</comment>
<name>A0A4R8KNK8_9BURK</name>
<sequence length="223" mass="23121">MQHRQRSSVLKLALTNNQVGFPGTKKNPLSVDLVKTYCATGTCTDEQVKLLVQVQNQMNEASGNNAMIVAGGMTAAAMVAAVPALAGLAPEALALALANPAAAVNAGIITAETAAAIATNSITPGVIVEGAAPRADALGDAIQFGRVENQVSHTFRHVEAAGFDRQVVQNAIQKDLLRVTASLPQGQYTGSVIVDGVKLDYSAFKLPDGTINVGRITPPPRKN</sequence>
<evidence type="ECO:0000313" key="1">
    <source>
        <dbReference type="EMBL" id="TDY31192.1"/>
    </source>
</evidence>
<accession>A0A4R8KNK8</accession>
<dbReference type="EMBL" id="SORE01000067">
    <property type="protein sequence ID" value="TDY31192.1"/>
    <property type="molecule type" value="Genomic_DNA"/>
</dbReference>
<evidence type="ECO:0000313" key="2">
    <source>
        <dbReference type="Proteomes" id="UP000295509"/>
    </source>
</evidence>
<gene>
    <name evidence="1" type="ORF">BX592_1671</name>
</gene>